<dbReference type="EMBL" id="LJCR01003800">
    <property type="protein sequence ID" value="KPV42566.1"/>
    <property type="molecule type" value="Genomic_DNA"/>
</dbReference>
<evidence type="ECO:0000256" key="11">
    <source>
        <dbReference type="SAM" id="MobiDB-lite"/>
    </source>
</evidence>
<evidence type="ECO:0000256" key="10">
    <source>
        <dbReference type="ARBA" id="ARBA00046608"/>
    </source>
</evidence>
<keyword evidence="4" id="KW-0444">Lipid biosynthesis</keyword>
<dbReference type="HAMAP" id="MF_00019">
    <property type="entry name" value="PlsX"/>
    <property type="match status" value="1"/>
</dbReference>
<keyword evidence="12" id="KW-0012">Acyltransferase</keyword>
<accession>A0A0P9CSG4</accession>
<dbReference type="PANTHER" id="PTHR30100:SF1">
    <property type="entry name" value="PHOSPHATE ACYLTRANSFERASE"/>
    <property type="match status" value="1"/>
</dbReference>
<dbReference type="GO" id="GO:0008654">
    <property type="term" value="P:phospholipid biosynthetic process"/>
    <property type="evidence" value="ECO:0007669"/>
    <property type="project" value="UniProtKB-KW"/>
</dbReference>
<evidence type="ECO:0000256" key="3">
    <source>
        <dbReference type="ARBA" id="ARBA00022490"/>
    </source>
</evidence>
<comment type="catalytic activity">
    <reaction evidence="1">
        <text>a fatty acyl-[ACP] + phosphate = an acyl phosphate + holo-[ACP]</text>
        <dbReference type="Rhea" id="RHEA:42292"/>
        <dbReference type="Rhea" id="RHEA-COMP:9685"/>
        <dbReference type="Rhea" id="RHEA-COMP:14125"/>
        <dbReference type="ChEBI" id="CHEBI:43474"/>
        <dbReference type="ChEBI" id="CHEBI:59918"/>
        <dbReference type="ChEBI" id="CHEBI:64479"/>
        <dbReference type="ChEBI" id="CHEBI:138651"/>
        <dbReference type="EC" id="2.3.1.274"/>
    </reaction>
</comment>
<dbReference type="EC" id="2.3.1.274" evidence="9"/>
<evidence type="ECO:0000256" key="2">
    <source>
        <dbReference type="ARBA" id="ARBA00004496"/>
    </source>
</evidence>
<dbReference type="GO" id="GO:0005737">
    <property type="term" value="C:cytoplasm"/>
    <property type="evidence" value="ECO:0007669"/>
    <property type="project" value="UniProtKB-SubCell"/>
</dbReference>
<dbReference type="InterPro" id="IPR003664">
    <property type="entry name" value="FA_synthesis"/>
</dbReference>
<feature type="region of interest" description="Disordered" evidence="11">
    <location>
        <begin position="1"/>
        <end position="20"/>
    </location>
</feature>
<keyword evidence="13" id="KW-1185">Reference proteome</keyword>
<evidence type="ECO:0000256" key="1">
    <source>
        <dbReference type="ARBA" id="ARBA00001232"/>
    </source>
</evidence>
<dbReference type="PATRIC" id="fig|186479.3.peg.7866"/>
<keyword evidence="7" id="KW-0594">Phospholipid biosynthesis</keyword>
<evidence type="ECO:0000256" key="5">
    <source>
        <dbReference type="ARBA" id="ARBA00022679"/>
    </source>
</evidence>
<evidence type="ECO:0000256" key="8">
    <source>
        <dbReference type="ARBA" id="ARBA00023264"/>
    </source>
</evidence>
<protein>
    <recommendedName>
        <fullName evidence="9">phosphate acyltransferase</fullName>
        <ecNumber evidence="9">2.3.1.274</ecNumber>
    </recommendedName>
</protein>
<dbReference type="InterPro" id="IPR012281">
    <property type="entry name" value="Phospholipid_synth_PlsX-like"/>
</dbReference>
<comment type="subcellular location">
    <subcellularLocation>
        <location evidence="2">Cytoplasm</location>
    </subcellularLocation>
</comment>
<evidence type="ECO:0000256" key="6">
    <source>
        <dbReference type="ARBA" id="ARBA00023098"/>
    </source>
</evidence>
<evidence type="ECO:0000256" key="9">
    <source>
        <dbReference type="ARBA" id="ARBA00024069"/>
    </source>
</evidence>
<dbReference type="Proteomes" id="UP000050509">
    <property type="component" value="Unassembled WGS sequence"/>
</dbReference>
<dbReference type="AlphaFoldDB" id="A0A0P9CSG4"/>
<dbReference type="PANTHER" id="PTHR30100">
    <property type="entry name" value="FATTY ACID/PHOSPHOLIPID SYNTHESIS PROTEIN PLSX"/>
    <property type="match status" value="1"/>
</dbReference>
<name>A0A0P9CSG4_9CHLR</name>
<evidence type="ECO:0000313" key="13">
    <source>
        <dbReference type="Proteomes" id="UP000050509"/>
    </source>
</evidence>
<dbReference type="GO" id="GO:0043811">
    <property type="term" value="F:phosphate:acyl-[acyl carrier protein] acyltransferase activity"/>
    <property type="evidence" value="ECO:0007669"/>
    <property type="project" value="UniProtKB-EC"/>
</dbReference>
<keyword evidence="8" id="KW-1208">Phospholipid metabolism</keyword>
<keyword evidence="6" id="KW-0443">Lipid metabolism</keyword>
<proteinExistence type="inferred from homology"/>
<reference evidence="12 13" key="1">
    <citation type="submission" date="2015-09" db="EMBL/GenBank/DDBJ databases">
        <title>Draft genome sequence of Kouleothrix aurantiaca JCM 19913.</title>
        <authorList>
            <person name="Hemp J."/>
        </authorList>
    </citation>
    <scope>NUCLEOTIDE SEQUENCE [LARGE SCALE GENOMIC DNA]</scope>
    <source>
        <strain evidence="12 13">COM-B</strain>
    </source>
</reference>
<comment type="subunit">
    <text evidence="10">Homodimer. Probably interacts with PlsY.</text>
</comment>
<feature type="non-terminal residue" evidence="12">
    <location>
        <position position="1"/>
    </location>
</feature>
<keyword evidence="3" id="KW-0963">Cytoplasm</keyword>
<evidence type="ECO:0000256" key="7">
    <source>
        <dbReference type="ARBA" id="ARBA00023209"/>
    </source>
</evidence>
<comment type="caution">
    <text evidence="12">The sequence shown here is derived from an EMBL/GenBank/DDBJ whole genome shotgun (WGS) entry which is preliminary data.</text>
</comment>
<dbReference type="Gene3D" id="3.40.718.10">
    <property type="entry name" value="Isopropylmalate Dehydrogenase"/>
    <property type="match status" value="1"/>
</dbReference>
<sequence>VIAMDQHPAQAVRRKPRSPHAVGLRMVRDGEADAFVSAGHSGATMAAATLILGRVRGIERPALAIQFPSRERMFLLLDIGATTDCKPEYLFQFAQMGSLYAERGLGIANPHVALLANGEEATKGDRLVQDAHQLLRGSTLNFVGNAEPKDALIAGVCDVLVCD</sequence>
<dbReference type="SUPFAM" id="SSF53659">
    <property type="entry name" value="Isocitrate/Isopropylmalate dehydrogenase-like"/>
    <property type="match status" value="1"/>
</dbReference>
<gene>
    <name evidence="12" type="ORF">SE17_44445</name>
</gene>
<feature type="non-terminal residue" evidence="12">
    <location>
        <position position="163"/>
    </location>
</feature>
<evidence type="ECO:0000256" key="4">
    <source>
        <dbReference type="ARBA" id="ARBA00022516"/>
    </source>
</evidence>
<evidence type="ECO:0000313" key="12">
    <source>
        <dbReference type="EMBL" id="KPV42566.1"/>
    </source>
</evidence>
<dbReference type="Pfam" id="PF02504">
    <property type="entry name" value="FA_synthesis"/>
    <property type="match status" value="1"/>
</dbReference>
<organism evidence="12 13">
    <name type="scientific">Kouleothrix aurantiaca</name>
    <dbReference type="NCBI Taxonomy" id="186479"/>
    <lineage>
        <taxon>Bacteria</taxon>
        <taxon>Bacillati</taxon>
        <taxon>Chloroflexota</taxon>
        <taxon>Chloroflexia</taxon>
        <taxon>Chloroflexales</taxon>
        <taxon>Roseiflexineae</taxon>
        <taxon>Roseiflexaceae</taxon>
        <taxon>Kouleothrix</taxon>
    </lineage>
</organism>
<keyword evidence="5 12" id="KW-0808">Transferase</keyword>
<dbReference type="GO" id="GO:0006633">
    <property type="term" value="P:fatty acid biosynthetic process"/>
    <property type="evidence" value="ECO:0007669"/>
    <property type="project" value="InterPro"/>
</dbReference>